<dbReference type="InterPro" id="IPR029026">
    <property type="entry name" value="tRNA_m1G_MTases_N"/>
</dbReference>
<evidence type="ECO:0000256" key="7">
    <source>
        <dbReference type="ARBA" id="ARBA00022603"/>
    </source>
</evidence>
<sequence length="223" mass="26467">MMRFIVDKKINENYFELSEQTIHHLKVARQFNKNFICVFEEEFYECRYEDKKAFIINKLDLNHEFKNRVALAVPLITWKNFELVLQKATEMGVTDFYPFVSQYSELKMEEYNRKIDRFEKIIFEASQQSFRNKQPILHNCENFDKILTLEFKNKYLAHEKSSATNELLYPSDSLFVIGPEGGFSDNEVSLAQKNNFNIIKLTKTILRAETACLYVIARIQEIL</sequence>
<evidence type="ECO:0000256" key="3">
    <source>
        <dbReference type="ARBA" id="ARBA00012328"/>
    </source>
</evidence>
<dbReference type="PIRSF" id="PIRSF015601">
    <property type="entry name" value="MTase_slr0722"/>
    <property type="match status" value="1"/>
</dbReference>
<dbReference type="EC" id="2.1.1.193" evidence="3 12"/>
<dbReference type="PANTHER" id="PTHR30027">
    <property type="entry name" value="RIBOSOMAL RNA SMALL SUBUNIT METHYLTRANSFERASE E"/>
    <property type="match status" value="1"/>
</dbReference>
<evidence type="ECO:0000256" key="8">
    <source>
        <dbReference type="ARBA" id="ARBA00022679"/>
    </source>
</evidence>
<evidence type="ECO:0000256" key="5">
    <source>
        <dbReference type="ARBA" id="ARBA00022490"/>
    </source>
</evidence>
<evidence type="ECO:0000256" key="10">
    <source>
        <dbReference type="ARBA" id="ARBA00025699"/>
    </source>
</evidence>
<reference evidence="14" key="1">
    <citation type="submission" date="2024-03" db="EMBL/GenBank/DDBJ databases">
        <title>Complete genome sequence of Mycoplasma gypis type strain B1/T1.</title>
        <authorList>
            <person name="Spergser J."/>
        </authorList>
    </citation>
    <scope>NUCLEOTIDE SEQUENCE [LARGE SCALE GENOMIC DNA]</scope>
    <source>
        <strain evidence="14">B1/T1</strain>
    </source>
</reference>
<dbReference type="GO" id="GO:0032259">
    <property type="term" value="P:methylation"/>
    <property type="evidence" value="ECO:0007669"/>
    <property type="project" value="UniProtKB-KW"/>
</dbReference>
<evidence type="ECO:0000256" key="1">
    <source>
        <dbReference type="ARBA" id="ARBA00004496"/>
    </source>
</evidence>
<dbReference type="InterPro" id="IPR029028">
    <property type="entry name" value="Alpha/beta_knot_MTases"/>
</dbReference>
<proteinExistence type="inferred from homology"/>
<evidence type="ECO:0000256" key="11">
    <source>
        <dbReference type="ARBA" id="ARBA00047944"/>
    </source>
</evidence>
<keyword evidence="6 12" id="KW-0698">rRNA processing</keyword>
<dbReference type="SUPFAM" id="SSF75217">
    <property type="entry name" value="alpha/beta knot"/>
    <property type="match status" value="1"/>
</dbReference>
<evidence type="ECO:0000256" key="6">
    <source>
        <dbReference type="ARBA" id="ARBA00022552"/>
    </source>
</evidence>
<comment type="function">
    <text evidence="10 12">Specifically methylates the N3 position of the uracil ring of uridine 1498 (m3U1498) in 16S rRNA. Acts on the fully assembled 30S ribosomal subunit.</text>
</comment>
<evidence type="ECO:0000259" key="13">
    <source>
        <dbReference type="Pfam" id="PF04452"/>
    </source>
</evidence>
<comment type="catalytic activity">
    <reaction evidence="11 12">
        <text>uridine(1498) in 16S rRNA + S-adenosyl-L-methionine = N(3)-methyluridine(1498) in 16S rRNA + S-adenosyl-L-homocysteine + H(+)</text>
        <dbReference type="Rhea" id="RHEA:42920"/>
        <dbReference type="Rhea" id="RHEA-COMP:10283"/>
        <dbReference type="Rhea" id="RHEA-COMP:10284"/>
        <dbReference type="ChEBI" id="CHEBI:15378"/>
        <dbReference type="ChEBI" id="CHEBI:57856"/>
        <dbReference type="ChEBI" id="CHEBI:59789"/>
        <dbReference type="ChEBI" id="CHEBI:65315"/>
        <dbReference type="ChEBI" id="CHEBI:74502"/>
        <dbReference type="EC" id="2.1.1.193"/>
    </reaction>
</comment>
<evidence type="ECO:0000313" key="14">
    <source>
        <dbReference type="EMBL" id="WXL28655.1"/>
    </source>
</evidence>
<evidence type="ECO:0000256" key="9">
    <source>
        <dbReference type="ARBA" id="ARBA00022691"/>
    </source>
</evidence>
<evidence type="ECO:0000256" key="2">
    <source>
        <dbReference type="ARBA" id="ARBA00005528"/>
    </source>
</evidence>
<comment type="similarity">
    <text evidence="2 12">Belongs to the RNA methyltransferase RsmE family.</text>
</comment>
<dbReference type="GO" id="GO:0008168">
    <property type="term" value="F:methyltransferase activity"/>
    <property type="evidence" value="ECO:0007669"/>
    <property type="project" value="UniProtKB-KW"/>
</dbReference>
<dbReference type="Gene3D" id="3.40.1280.10">
    <property type="match status" value="1"/>
</dbReference>
<feature type="domain" description="Ribosomal RNA small subunit methyltransferase E methyltransferase" evidence="13">
    <location>
        <begin position="65"/>
        <end position="220"/>
    </location>
</feature>
<keyword evidence="9 12" id="KW-0949">S-adenosyl-L-methionine</keyword>
<protein>
    <recommendedName>
        <fullName evidence="4 12">Ribosomal RNA small subunit methyltransferase E</fullName>
        <ecNumber evidence="3 12">2.1.1.193</ecNumber>
    </recommendedName>
</protein>
<accession>A0ABZ2RSM7</accession>
<dbReference type="Pfam" id="PF04452">
    <property type="entry name" value="Methyltrans_RNA"/>
    <property type="match status" value="1"/>
</dbReference>
<dbReference type="Proteomes" id="UP001460679">
    <property type="component" value="Chromosome"/>
</dbReference>
<dbReference type="CDD" id="cd18084">
    <property type="entry name" value="RsmE-like"/>
    <property type="match status" value="1"/>
</dbReference>
<comment type="subcellular location">
    <subcellularLocation>
        <location evidence="1 12">Cytoplasm</location>
    </subcellularLocation>
</comment>
<gene>
    <name evidence="14" type="ORF">WG616_01355</name>
</gene>
<dbReference type="InterPro" id="IPR006700">
    <property type="entry name" value="RsmE"/>
</dbReference>
<dbReference type="RefSeq" id="WP_205498647.1">
    <property type="nucleotide sequence ID" value="NZ_CP148066.1"/>
</dbReference>
<evidence type="ECO:0000313" key="15">
    <source>
        <dbReference type="Proteomes" id="UP001460679"/>
    </source>
</evidence>
<evidence type="ECO:0000256" key="4">
    <source>
        <dbReference type="ARBA" id="ARBA00013673"/>
    </source>
</evidence>
<dbReference type="NCBIfam" id="NF008701">
    <property type="entry name" value="PRK11713.5-5"/>
    <property type="match status" value="1"/>
</dbReference>
<keyword evidence="5 12" id="KW-0963">Cytoplasm</keyword>
<dbReference type="PANTHER" id="PTHR30027:SF3">
    <property type="entry name" value="16S RRNA (URACIL(1498)-N(3))-METHYLTRANSFERASE"/>
    <property type="match status" value="1"/>
</dbReference>
<keyword evidence="8 12" id="KW-0808">Transferase</keyword>
<keyword evidence="15" id="KW-1185">Reference proteome</keyword>
<dbReference type="NCBIfam" id="TIGR00046">
    <property type="entry name" value="RsmE family RNA methyltransferase"/>
    <property type="match status" value="1"/>
</dbReference>
<dbReference type="InterPro" id="IPR046886">
    <property type="entry name" value="RsmE_MTase_dom"/>
</dbReference>
<evidence type="ECO:0000256" key="12">
    <source>
        <dbReference type="PIRNR" id="PIRNR015601"/>
    </source>
</evidence>
<dbReference type="EMBL" id="CP148066">
    <property type="protein sequence ID" value="WXL28655.1"/>
    <property type="molecule type" value="Genomic_DNA"/>
</dbReference>
<keyword evidence="7 12" id="KW-0489">Methyltransferase</keyword>
<name>A0ABZ2RSM7_9BACT</name>
<organism evidence="14 15">
    <name type="scientific">[Mycoplasma] gypis</name>
    <dbReference type="NCBI Taxonomy" id="92404"/>
    <lineage>
        <taxon>Bacteria</taxon>
        <taxon>Bacillati</taxon>
        <taxon>Mycoplasmatota</taxon>
        <taxon>Mycoplasmoidales</taxon>
        <taxon>Metamycoplasmataceae</taxon>
        <taxon>Metamycoplasma</taxon>
    </lineage>
</organism>